<evidence type="ECO:0000256" key="1">
    <source>
        <dbReference type="SAM" id="Phobius"/>
    </source>
</evidence>
<evidence type="ECO:0000313" key="3">
    <source>
        <dbReference type="Proteomes" id="UP000308705"/>
    </source>
</evidence>
<keyword evidence="1" id="KW-0472">Membrane</keyword>
<sequence>MIAGLGLAMTGVLPWFGISATFGVVNADLTAVHGTEDAAGWWVMGSGVVAAGLGALGISRSRIITGLAILPGAVAAFSLAMFLTRPHGFDRLSMAIPGLVSVEPTIMYGWFAGLGASIVVAALACLALMGRRQPPDQS</sequence>
<keyword evidence="1" id="KW-0812">Transmembrane</keyword>
<proteinExistence type="predicted"/>
<dbReference type="OrthoDB" id="3532191at2"/>
<protein>
    <submittedName>
        <fullName evidence="2">Uncharacterized protein</fullName>
    </submittedName>
</protein>
<feature type="transmembrane region" description="Helical" evidence="1">
    <location>
        <begin position="39"/>
        <end position="56"/>
    </location>
</feature>
<gene>
    <name evidence="2" type="ORF">FDA94_11040</name>
</gene>
<reference evidence="2 3" key="1">
    <citation type="submission" date="2019-04" db="EMBL/GenBank/DDBJ databases">
        <title>Herbidospora sp. NEAU-GS14.nov., a novel actinomycete isolated from soil.</title>
        <authorList>
            <person name="Han L."/>
        </authorList>
    </citation>
    <scope>NUCLEOTIDE SEQUENCE [LARGE SCALE GENOMIC DNA]</scope>
    <source>
        <strain evidence="2 3">NEAU-GS14</strain>
    </source>
</reference>
<accession>A0A4V5UZK4</accession>
<comment type="caution">
    <text evidence="2">The sequence shown here is derived from an EMBL/GenBank/DDBJ whole genome shotgun (WGS) entry which is preliminary data.</text>
</comment>
<keyword evidence="1" id="KW-1133">Transmembrane helix</keyword>
<name>A0A4V5UZK4_9ACTN</name>
<evidence type="ECO:0000313" key="2">
    <source>
        <dbReference type="EMBL" id="TKK89043.1"/>
    </source>
</evidence>
<organism evidence="2 3">
    <name type="scientific">Herbidospora galbida</name>
    <dbReference type="NCBI Taxonomy" id="2575442"/>
    <lineage>
        <taxon>Bacteria</taxon>
        <taxon>Bacillati</taxon>
        <taxon>Actinomycetota</taxon>
        <taxon>Actinomycetes</taxon>
        <taxon>Streptosporangiales</taxon>
        <taxon>Streptosporangiaceae</taxon>
        <taxon>Herbidospora</taxon>
    </lineage>
</organism>
<feature type="transmembrane region" description="Helical" evidence="1">
    <location>
        <begin position="63"/>
        <end position="84"/>
    </location>
</feature>
<keyword evidence="3" id="KW-1185">Reference proteome</keyword>
<dbReference type="EMBL" id="SZQA01000008">
    <property type="protein sequence ID" value="TKK89043.1"/>
    <property type="molecule type" value="Genomic_DNA"/>
</dbReference>
<dbReference type="Proteomes" id="UP000308705">
    <property type="component" value="Unassembled WGS sequence"/>
</dbReference>
<dbReference type="AlphaFoldDB" id="A0A4V5UZK4"/>
<feature type="transmembrane region" description="Helical" evidence="1">
    <location>
        <begin position="107"/>
        <end position="129"/>
    </location>
</feature>